<organism evidence="2 3">
    <name type="scientific">Liparis tanakae</name>
    <name type="common">Tanaka's snailfish</name>
    <dbReference type="NCBI Taxonomy" id="230148"/>
    <lineage>
        <taxon>Eukaryota</taxon>
        <taxon>Metazoa</taxon>
        <taxon>Chordata</taxon>
        <taxon>Craniata</taxon>
        <taxon>Vertebrata</taxon>
        <taxon>Euteleostomi</taxon>
        <taxon>Actinopterygii</taxon>
        <taxon>Neopterygii</taxon>
        <taxon>Teleostei</taxon>
        <taxon>Neoteleostei</taxon>
        <taxon>Acanthomorphata</taxon>
        <taxon>Eupercaria</taxon>
        <taxon>Perciformes</taxon>
        <taxon>Cottioidei</taxon>
        <taxon>Cottales</taxon>
        <taxon>Liparidae</taxon>
        <taxon>Liparis</taxon>
    </lineage>
</organism>
<dbReference type="AlphaFoldDB" id="A0A4Z2EA50"/>
<accession>A0A4Z2EA50</accession>
<keyword evidence="1" id="KW-1133">Transmembrane helix</keyword>
<proteinExistence type="predicted"/>
<evidence type="ECO:0000313" key="3">
    <source>
        <dbReference type="Proteomes" id="UP000314294"/>
    </source>
</evidence>
<protein>
    <submittedName>
        <fullName evidence="2">Uncharacterized protein</fullName>
    </submittedName>
</protein>
<reference evidence="2 3" key="1">
    <citation type="submission" date="2019-03" db="EMBL/GenBank/DDBJ databases">
        <title>First draft genome of Liparis tanakae, snailfish: a comprehensive survey of snailfish specific genes.</title>
        <authorList>
            <person name="Kim W."/>
            <person name="Song I."/>
            <person name="Jeong J.-H."/>
            <person name="Kim D."/>
            <person name="Kim S."/>
            <person name="Ryu S."/>
            <person name="Song J.Y."/>
            <person name="Lee S.K."/>
        </authorList>
    </citation>
    <scope>NUCLEOTIDE SEQUENCE [LARGE SCALE GENOMIC DNA]</scope>
    <source>
        <tissue evidence="2">Muscle</tissue>
    </source>
</reference>
<keyword evidence="3" id="KW-1185">Reference proteome</keyword>
<name>A0A4Z2EA50_9TELE</name>
<keyword evidence="1" id="KW-0472">Membrane</keyword>
<sequence>MSLHFPFTSHINGPERNWKVITPNYLKWLSRAVRRRAFRNGSLAFFLISSAFFLISSAFFPISSAFFLVSSPSSSQTFIL</sequence>
<evidence type="ECO:0000313" key="2">
    <source>
        <dbReference type="EMBL" id="TNN25414.1"/>
    </source>
</evidence>
<comment type="caution">
    <text evidence="2">The sequence shown here is derived from an EMBL/GenBank/DDBJ whole genome shotgun (WGS) entry which is preliminary data.</text>
</comment>
<dbReference type="EMBL" id="SRLO01012634">
    <property type="protein sequence ID" value="TNN25414.1"/>
    <property type="molecule type" value="Genomic_DNA"/>
</dbReference>
<gene>
    <name evidence="2" type="ORF">EYF80_064457</name>
</gene>
<feature type="transmembrane region" description="Helical" evidence="1">
    <location>
        <begin position="43"/>
        <end position="69"/>
    </location>
</feature>
<keyword evidence="1" id="KW-0812">Transmembrane</keyword>
<dbReference type="Proteomes" id="UP000314294">
    <property type="component" value="Unassembled WGS sequence"/>
</dbReference>
<evidence type="ECO:0000256" key="1">
    <source>
        <dbReference type="SAM" id="Phobius"/>
    </source>
</evidence>